<proteinExistence type="inferred from homology"/>
<protein>
    <recommendedName>
        <fullName evidence="2">Heme chaperone HemW</fullName>
    </recommendedName>
</protein>
<evidence type="ECO:0000259" key="3">
    <source>
        <dbReference type="PROSITE" id="PS51918"/>
    </source>
</evidence>
<keyword evidence="2" id="KW-0963">Cytoplasm</keyword>
<keyword evidence="2" id="KW-0408">Iron</keyword>
<dbReference type="SFLD" id="SFLDF00562">
    <property type="entry name" value="HemN-like__clustered_with_heat"/>
    <property type="match status" value="1"/>
</dbReference>
<dbReference type="GO" id="GO:0004109">
    <property type="term" value="F:coproporphyrinogen oxidase activity"/>
    <property type="evidence" value="ECO:0007669"/>
    <property type="project" value="InterPro"/>
</dbReference>
<keyword evidence="2" id="KW-0411">Iron-sulfur</keyword>
<dbReference type="GO" id="GO:0046872">
    <property type="term" value="F:metal ion binding"/>
    <property type="evidence" value="ECO:0007669"/>
    <property type="project" value="UniProtKB-UniRule"/>
</dbReference>
<dbReference type="Proteomes" id="UP000464214">
    <property type="component" value="Chromosome"/>
</dbReference>
<dbReference type="SFLD" id="SFLDS00029">
    <property type="entry name" value="Radical_SAM"/>
    <property type="match status" value="1"/>
</dbReference>
<dbReference type="SFLD" id="SFLDF00288">
    <property type="entry name" value="HemN-like__clustered_with_nucl"/>
    <property type="match status" value="1"/>
</dbReference>
<reference evidence="4 5" key="1">
    <citation type="submission" date="2020-01" db="EMBL/GenBank/DDBJ databases">
        <authorList>
            <person name="Kim M."/>
        </authorList>
    </citation>
    <scope>NUCLEOTIDE SEQUENCE [LARGE SCALE GENOMIC DNA]</scope>
    <source>
        <strain evidence="4 5">BT10</strain>
    </source>
</reference>
<dbReference type="GO" id="GO:0051539">
    <property type="term" value="F:4 iron, 4 sulfur cluster binding"/>
    <property type="evidence" value="ECO:0007669"/>
    <property type="project" value="UniProtKB-UniRule"/>
</dbReference>
<dbReference type="InterPro" id="IPR004559">
    <property type="entry name" value="HemW-like"/>
</dbReference>
<evidence type="ECO:0000313" key="5">
    <source>
        <dbReference type="Proteomes" id="UP000464214"/>
    </source>
</evidence>
<dbReference type="Pfam" id="PF04055">
    <property type="entry name" value="Radical_SAM"/>
    <property type="match status" value="1"/>
</dbReference>
<dbReference type="SFLD" id="SFLDG01082">
    <property type="entry name" value="B12-binding_domain_containing"/>
    <property type="match status" value="1"/>
</dbReference>
<comment type="function">
    <text evidence="2">Probably acts as a heme chaperone, transferring heme to an unknown acceptor. Binds one molecule of heme per monomer, possibly covalently. Binds 1 [4Fe-4S] cluster. The cluster is coordinated with 3 cysteines and an exchangeable S-adenosyl-L-methionine.</text>
</comment>
<evidence type="ECO:0000256" key="1">
    <source>
        <dbReference type="ARBA" id="ARBA00006100"/>
    </source>
</evidence>
<feature type="domain" description="Radical SAM core" evidence="3">
    <location>
        <begin position="1"/>
        <end position="231"/>
    </location>
</feature>
<dbReference type="InterPro" id="IPR058240">
    <property type="entry name" value="rSAM_sf"/>
</dbReference>
<dbReference type="GO" id="GO:0005737">
    <property type="term" value="C:cytoplasm"/>
    <property type="evidence" value="ECO:0007669"/>
    <property type="project" value="UniProtKB-SubCell"/>
</dbReference>
<dbReference type="InterPro" id="IPR006638">
    <property type="entry name" value="Elp3/MiaA/NifB-like_rSAM"/>
</dbReference>
<dbReference type="GO" id="GO:0006779">
    <property type="term" value="P:porphyrin-containing compound biosynthetic process"/>
    <property type="evidence" value="ECO:0007669"/>
    <property type="project" value="InterPro"/>
</dbReference>
<name>A0A6P1NZQ0_9BACT</name>
<dbReference type="PANTHER" id="PTHR13932">
    <property type="entry name" value="COPROPORPHYRINIGEN III OXIDASE"/>
    <property type="match status" value="1"/>
</dbReference>
<dbReference type="InterPro" id="IPR034505">
    <property type="entry name" value="Coproporphyrinogen-III_oxidase"/>
</dbReference>
<comment type="similarity">
    <text evidence="1">Belongs to the anaerobic coproporphyrinogen-III oxidase family. HemW subfamily.</text>
</comment>
<keyword evidence="2" id="KW-0949">S-adenosyl-L-methionine</keyword>
<dbReference type="NCBIfam" id="TIGR00539">
    <property type="entry name" value="hemN_rel"/>
    <property type="match status" value="1"/>
</dbReference>
<dbReference type="CDD" id="cd01335">
    <property type="entry name" value="Radical_SAM"/>
    <property type="match status" value="1"/>
</dbReference>
<dbReference type="Gene3D" id="3.80.30.20">
    <property type="entry name" value="tm_1862 like domain"/>
    <property type="match status" value="1"/>
</dbReference>
<sequence length="383" mass="43199">MAGIYLHIPFCKQACHYCDFHFSTSLGLKEAVLQAMHQELHLQKDYLQGEIIQTIYFGGGTPSILSVPEIQGLLDAIYQLHTVTPDAEITLEANPDDLTPEKLLALRQTPINRLSIGVQSFHDPHLQLMNRPHSAQEAVECITLAKSLGFDNISLDLIYGIPAEDEALWEQDLAKAFALNVQHLSCYALTIEPNTVLGHRLKKGKFTPAEEERVAQQFELLMTEAKNHGFLHYEISNFCQPGFESRHNSSYWRQVPYLGIGPSAHSFNGVSRQFNKAHNPQYVEALKLGQLPCTVEELSVEDRVNEFVMTTLRTSWGCDTQYVQQKWGMDLLALHAEYLAKIKTKGLLRIENQTLLLTEAGKLLADEIALDLFLLPEEAEETE</sequence>
<keyword evidence="2" id="KW-0004">4Fe-4S</keyword>
<dbReference type="InterPro" id="IPR023404">
    <property type="entry name" value="rSAM_horseshoe"/>
</dbReference>
<evidence type="ECO:0000256" key="2">
    <source>
        <dbReference type="RuleBase" id="RU364116"/>
    </source>
</evidence>
<dbReference type="SMART" id="SM00729">
    <property type="entry name" value="Elp3"/>
    <property type="match status" value="1"/>
</dbReference>
<keyword evidence="2" id="KW-0349">Heme</keyword>
<organism evidence="4 5">
    <name type="scientific">Nibribacter ruber</name>
    <dbReference type="NCBI Taxonomy" id="2698458"/>
    <lineage>
        <taxon>Bacteria</taxon>
        <taxon>Pseudomonadati</taxon>
        <taxon>Bacteroidota</taxon>
        <taxon>Cytophagia</taxon>
        <taxon>Cytophagales</taxon>
        <taxon>Hymenobacteraceae</taxon>
        <taxon>Nibribacter</taxon>
    </lineage>
</organism>
<keyword evidence="2" id="KW-0479">Metal-binding</keyword>
<dbReference type="PROSITE" id="PS51918">
    <property type="entry name" value="RADICAL_SAM"/>
    <property type="match status" value="1"/>
</dbReference>
<dbReference type="RefSeq" id="WP_160691929.1">
    <property type="nucleotide sequence ID" value="NZ_CP047897.1"/>
</dbReference>
<dbReference type="SFLD" id="SFLDG01065">
    <property type="entry name" value="anaerobic_coproporphyrinogen-I"/>
    <property type="match status" value="1"/>
</dbReference>
<dbReference type="SUPFAM" id="SSF102114">
    <property type="entry name" value="Radical SAM enzymes"/>
    <property type="match status" value="1"/>
</dbReference>
<dbReference type="InterPro" id="IPR010723">
    <property type="entry name" value="HemN_C"/>
</dbReference>
<accession>A0A6P1NZQ0</accession>
<comment type="subcellular location">
    <subcellularLocation>
        <location evidence="2">Cytoplasm</location>
    </subcellularLocation>
</comment>
<dbReference type="InterPro" id="IPR007197">
    <property type="entry name" value="rSAM"/>
</dbReference>
<evidence type="ECO:0000313" key="4">
    <source>
        <dbReference type="EMBL" id="QHL87994.1"/>
    </source>
</evidence>
<keyword evidence="5" id="KW-1185">Reference proteome</keyword>
<dbReference type="EMBL" id="CP047897">
    <property type="protein sequence ID" value="QHL87994.1"/>
    <property type="molecule type" value="Genomic_DNA"/>
</dbReference>
<keyword evidence="2" id="KW-0143">Chaperone</keyword>
<dbReference type="Pfam" id="PF06969">
    <property type="entry name" value="HemN_C"/>
    <property type="match status" value="1"/>
</dbReference>
<gene>
    <name evidence="4" type="primary">hemW</name>
    <name evidence="4" type="ORF">GU926_11370</name>
</gene>
<dbReference type="KEGG" id="nib:GU926_11370"/>
<dbReference type="PANTHER" id="PTHR13932:SF5">
    <property type="entry name" value="RADICAL S-ADENOSYL METHIONINE DOMAIN-CONTAINING PROTEIN 1, MITOCHONDRIAL"/>
    <property type="match status" value="1"/>
</dbReference>
<dbReference type="AlphaFoldDB" id="A0A6P1NZQ0"/>